<dbReference type="EMBL" id="BARS01007881">
    <property type="protein sequence ID" value="GAF70609.1"/>
    <property type="molecule type" value="Genomic_DNA"/>
</dbReference>
<gene>
    <name evidence="2" type="ORF">S01H1_15100</name>
</gene>
<dbReference type="PANTHER" id="PTHR43802">
    <property type="entry name" value="ENOYL-COA HYDRATASE"/>
    <property type="match status" value="1"/>
</dbReference>
<dbReference type="InterPro" id="IPR001753">
    <property type="entry name" value="Enoyl-CoA_hydra/iso"/>
</dbReference>
<dbReference type="AlphaFoldDB" id="X0RP31"/>
<sequence>MIVEKEGHILIVTLNRPEKKNCVNSEVMCRLYDAWVQLDADPELRVAILTGKGDTFCAGMDLSEIPKLRTGKPTNDWMKRVMSEPDIMMGCWLKTYRPTKPVILAAEGFARAGGTEILQGTDIRVAGESAMFGVTEVQRGLFPMAGSAVRLRRQIPYAIAAEMLLAGEDLPANRAHALGLVNHVVPDGQALAKAIEIAERIASNGPLAVSGILATLRATETLSEEEAFKI</sequence>
<dbReference type="Gene3D" id="3.90.226.10">
    <property type="entry name" value="2-enoyl-CoA Hydratase, Chain A, domain 1"/>
    <property type="match status" value="1"/>
</dbReference>
<name>X0RP31_9ZZZZ</name>
<dbReference type="InterPro" id="IPR029045">
    <property type="entry name" value="ClpP/crotonase-like_dom_sf"/>
</dbReference>
<accession>X0RP31</accession>
<evidence type="ECO:0008006" key="3">
    <source>
        <dbReference type="Google" id="ProtNLM"/>
    </source>
</evidence>
<dbReference type="SUPFAM" id="SSF52096">
    <property type="entry name" value="ClpP/crotonase"/>
    <property type="match status" value="1"/>
</dbReference>
<dbReference type="PANTHER" id="PTHR43802:SF1">
    <property type="entry name" value="IP11341P-RELATED"/>
    <property type="match status" value="1"/>
</dbReference>
<organism evidence="2">
    <name type="scientific">marine sediment metagenome</name>
    <dbReference type="NCBI Taxonomy" id="412755"/>
    <lineage>
        <taxon>unclassified sequences</taxon>
        <taxon>metagenomes</taxon>
        <taxon>ecological metagenomes</taxon>
    </lineage>
</organism>
<dbReference type="Pfam" id="PF00378">
    <property type="entry name" value="ECH_1"/>
    <property type="match status" value="1"/>
</dbReference>
<evidence type="ECO:0000256" key="1">
    <source>
        <dbReference type="ARBA" id="ARBA00005254"/>
    </source>
</evidence>
<comment type="similarity">
    <text evidence="1">Belongs to the enoyl-CoA hydratase/isomerase family.</text>
</comment>
<protein>
    <recommendedName>
        <fullName evidence="3">Enoyl-CoA hydratase</fullName>
    </recommendedName>
</protein>
<reference evidence="2" key="1">
    <citation type="journal article" date="2014" name="Front. Microbiol.">
        <title>High frequency of phylogenetically diverse reductive dehalogenase-homologous genes in deep subseafloor sedimentary metagenomes.</title>
        <authorList>
            <person name="Kawai M."/>
            <person name="Futagami T."/>
            <person name="Toyoda A."/>
            <person name="Takaki Y."/>
            <person name="Nishi S."/>
            <person name="Hori S."/>
            <person name="Arai W."/>
            <person name="Tsubouchi T."/>
            <person name="Morono Y."/>
            <person name="Uchiyama I."/>
            <person name="Ito T."/>
            <person name="Fujiyama A."/>
            <person name="Inagaki F."/>
            <person name="Takami H."/>
        </authorList>
    </citation>
    <scope>NUCLEOTIDE SEQUENCE</scope>
    <source>
        <strain evidence="2">Expedition CK06-06</strain>
    </source>
</reference>
<comment type="caution">
    <text evidence="2">The sequence shown here is derived from an EMBL/GenBank/DDBJ whole genome shotgun (WGS) entry which is preliminary data.</text>
</comment>
<dbReference type="CDD" id="cd06558">
    <property type="entry name" value="crotonase-like"/>
    <property type="match status" value="1"/>
</dbReference>
<evidence type="ECO:0000313" key="2">
    <source>
        <dbReference type="EMBL" id="GAF70609.1"/>
    </source>
</evidence>
<proteinExistence type="inferred from homology"/>
<feature type="non-terminal residue" evidence="2">
    <location>
        <position position="230"/>
    </location>
</feature>